<sequence length="65" mass="7544">MCVLGEYELTGVTYLSHAGNRVHINKMLNIVEKLHEAGIFSEYISRPWSSTTPDIEKIYEYLRII</sequence>
<gene>
    <name evidence="1" type="ORF">PR048_026637</name>
</gene>
<evidence type="ECO:0000313" key="2">
    <source>
        <dbReference type="Proteomes" id="UP001159363"/>
    </source>
</evidence>
<protein>
    <submittedName>
        <fullName evidence="1">Uncharacterized protein</fullName>
    </submittedName>
</protein>
<accession>A0ABQ9GLX1</accession>
<evidence type="ECO:0000313" key="1">
    <source>
        <dbReference type="EMBL" id="KAJ8873021.1"/>
    </source>
</evidence>
<dbReference type="EMBL" id="JARBHB010000011">
    <property type="protein sequence ID" value="KAJ8873021.1"/>
    <property type="molecule type" value="Genomic_DNA"/>
</dbReference>
<reference evidence="1 2" key="1">
    <citation type="submission" date="2023-02" db="EMBL/GenBank/DDBJ databases">
        <title>LHISI_Scaffold_Assembly.</title>
        <authorList>
            <person name="Stuart O.P."/>
            <person name="Cleave R."/>
            <person name="Magrath M.J.L."/>
            <person name="Mikheyev A.S."/>
        </authorList>
    </citation>
    <scope>NUCLEOTIDE SEQUENCE [LARGE SCALE GENOMIC DNA]</scope>
    <source>
        <strain evidence="1">Daus_M_001</strain>
        <tissue evidence="1">Leg muscle</tissue>
    </source>
</reference>
<organism evidence="1 2">
    <name type="scientific">Dryococelus australis</name>
    <dbReference type="NCBI Taxonomy" id="614101"/>
    <lineage>
        <taxon>Eukaryota</taxon>
        <taxon>Metazoa</taxon>
        <taxon>Ecdysozoa</taxon>
        <taxon>Arthropoda</taxon>
        <taxon>Hexapoda</taxon>
        <taxon>Insecta</taxon>
        <taxon>Pterygota</taxon>
        <taxon>Neoptera</taxon>
        <taxon>Polyneoptera</taxon>
        <taxon>Phasmatodea</taxon>
        <taxon>Verophasmatodea</taxon>
        <taxon>Anareolatae</taxon>
        <taxon>Phasmatidae</taxon>
        <taxon>Eurycanthinae</taxon>
        <taxon>Dryococelus</taxon>
    </lineage>
</organism>
<name>A0ABQ9GLX1_9NEOP</name>
<proteinExistence type="predicted"/>
<dbReference type="Proteomes" id="UP001159363">
    <property type="component" value="Chromosome 10"/>
</dbReference>
<comment type="caution">
    <text evidence="1">The sequence shown here is derived from an EMBL/GenBank/DDBJ whole genome shotgun (WGS) entry which is preliminary data.</text>
</comment>
<keyword evidence="2" id="KW-1185">Reference proteome</keyword>